<keyword evidence="3" id="KW-0410">Iron transport</keyword>
<keyword evidence="3" id="KW-0406">Ion transport</keyword>
<keyword evidence="7" id="KW-0813">Transport</keyword>
<evidence type="ECO:0000313" key="10">
    <source>
        <dbReference type="Proteomes" id="UP000326789"/>
    </source>
</evidence>
<feature type="transmembrane region" description="Helical" evidence="8">
    <location>
        <begin position="220"/>
        <end position="239"/>
    </location>
</feature>
<dbReference type="Pfam" id="PF00950">
    <property type="entry name" value="ABC-3"/>
    <property type="match status" value="1"/>
</dbReference>
<dbReference type="RefSeq" id="WP_150872716.1">
    <property type="nucleotide sequence ID" value="NZ_VWSE01000008.1"/>
</dbReference>
<reference evidence="9 10" key="1">
    <citation type="submission" date="2019-09" db="EMBL/GenBank/DDBJ databases">
        <title>Whole genome sequence of Vibrio fortis.</title>
        <authorList>
            <person name="Das S.K."/>
        </authorList>
    </citation>
    <scope>NUCLEOTIDE SEQUENCE [LARGE SCALE GENOMIC DNA]</scope>
    <source>
        <strain evidence="9 10">AN60</strain>
    </source>
</reference>
<evidence type="ECO:0000256" key="2">
    <source>
        <dbReference type="ARBA" id="ARBA00008034"/>
    </source>
</evidence>
<dbReference type="PANTHER" id="PTHR30477:SF24">
    <property type="entry name" value="IRON TRANSPORT SYSTEM MEMBRANE PROTEIN HI_0359-RELATED"/>
    <property type="match status" value="1"/>
</dbReference>
<comment type="subcellular location">
    <subcellularLocation>
        <location evidence="7">Cell membrane</location>
        <topology evidence="7">Multi-pass membrane protein</topology>
    </subcellularLocation>
    <subcellularLocation>
        <location evidence="1">Membrane</location>
        <topology evidence="1">Multi-pass membrane protein</topology>
    </subcellularLocation>
</comment>
<dbReference type="Proteomes" id="UP000326789">
    <property type="component" value="Unassembled WGS sequence"/>
</dbReference>
<dbReference type="EMBL" id="VWSE01000008">
    <property type="protein sequence ID" value="KAB0287157.1"/>
    <property type="molecule type" value="Genomic_DNA"/>
</dbReference>
<accession>A0A5N3QYB1</accession>
<keyword evidence="3" id="KW-0408">Iron</keyword>
<dbReference type="PANTHER" id="PTHR30477">
    <property type="entry name" value="ABC-TRANSPORTER METAL-BINDING PROTEIN"/>
    <property type="match status" value="1"/>
</dbReference>
<dbReference type="FunFam" id="1.10.3470.10:FF:000003">
    <property type="entry name" value="Iron ABC transporter permease SitD"/>
    <property type="match status" value="1"/>
</dbReference>
<dbReference type="CDD" id="cd06550">
    <property type="entry name" value="TM_ABC_iron-siderophores_like"/>
    <property type="match status" value="1"/>
</dbReference>
<feature type="transmembrane region" description="Helical" evidence="8">
    <location>
        <begin position="92"/>
        <end position="111"/>
    </location>
</feature>
<comment type="caution">
    <text evidence="9">The sequence shown here is derived from an EMBL/GenBank/DDBJ whole genome shotgun (WGS) entry which is preliminary data.</text>
</comment>
<keyword evidence="6 8" id="KW-0472">Membrane</keyword>
<dbReference type="GO" id="GO:0043190">
    <property type="term" value="C:ATP-binding cassette (ABC) transporter complex"/>
    <property type="evidence" value="ECO:0007669"/>
    <property type="project" value="InterPro"/>
</dbReference>
<comment type="similarity">
    <text evidence="2 7">Belongs to the ABC-3 integral membrane protein family.</text>
</comment>
<sequence length="280" mass="30134">MDLLLPFQFPFMQNAFLICLIVALPTALLSCFLVMKGWALMGDAVSHAVLPGIVLAYVTGLPLLLGAFLAGMLCSFLTGFLAENSRVKQDTVMGVVFSGMFALGIVLYVALDTHAHLDHILFGNMLGVDTQELSTAAIISAVVVVGIVLFWKDFLLHSFDEVQAKVSGLNVTVLHYTLLTFLSLTIVATLSAIGLILAISLLIAPGAIAFLLVKRFSTMLWIACVVNLTTMVLGAYLSFHIDSAPAPTIVLIQSLVFVIALVRRISITKKQSQKLHTTTA</sequence>
<organism evidence="9 10">
    <name type="scientific">Vibrio fortis</name>
    <dbReference type="NCBI Taxonomy" id="212667"/>
    <lineage>
        <taxon>Bacteria</taxon>
        <taxon>Pseudomonadati</taxon>
        <taxon>Pseudomonadota</taxon>
        <taxon>Gammaproteobacteria</taxon>
        <taxon>Vibrionales</taxon>
        <taxon>Vibrionaceae</taxon>
        <taxon>Vibrio</taxon>
    </lineage>
</organism>
<dbReference type="GO" id="GO:0071281">
    <property type="term" value="P:cellular response to iron ion"/>
    <property type="evidence" value="ECO:0007669"/>
    <property type="project" value="UniProtKB-ARBA"/>
</dbReference>
<evidence type="ECO:0000256" key="8">
    <source>
        <dbReference type="SAM" id="Phobius"/>
    </source>
</evidence>
<dbReference type="AlphaFoldDB" id="A0A5N3QYB1"/>
<dbReference type="GO" id="GO:0010043">
    <property type="term" value="P:response to zinc ion"/>
    <property type="evidence" value="ECO:0007669"/>
    <property type="project" value="TreeGrafter"/>
</dbReference>
<dbReference type="InterPro" id="IPR001626">
    <property type="entry name" value="ABC_TroCD"/>
</dbReference>
<evidence type="ECO:0000256" key="7">
    <source>
        <dbReference type="RuleBase" id="RU003943"/>
    </source>
</evidence>
<feature type="transmembrane region" description="Helical" evidence="8">
    <location>
        <begin position="15"/>
        <end position="35"/>
    </location>
</feature>
<proteinExistence type="inferred from homology"/>
<dbReference type="GO" id="GO:0055085">
    <property type="term" value="P:transmembrane transport"/>
    <property type="evidence" value="ECO:0007669"/>
    <property type="project" value="InterPro"/>
</dbReference>
<dbReference type="Gene3D" id="1.10.3470.10">
    <property type="entry name" value="ABC transporter involved in vitamin B12 uptake, BtuC"/>
    <property type="match status" value="1"/>
</dbReference>
<evidence type="ECO:0000313" key="9">
    <source>
        <dbReference type="EMBL" id="KAB0287157.1"/>
    </source>
</evidence>
<keyword evidence="5 8" id="KW-1133">Transmembrane helix</keyword>
<feature type="transmembrane region" description="Helical" evidence="8">
    <location>
        <begin position="192"/>
        <end position="213"/>
    </location>
</feature>
<dbReference type="GO" id="GO:0006826">
    <property type="term" value="P:iron ion transport"/>
    <property type="evidence" value="ECO:0007669"/>
    <property type="project" value="UniProtKB-KW"/>
</dbReference>
<gene>
    <name evidence="9" type="ORF">F2P58_21265</name>
</gene>
<evidence type="ECO:0000256" key="3">
    <source>
        <dbReference type="ARBA" id="ARBA00022496"/>
    </source>
</evidence>
<feature type="transmembrane region" description="Helical" evidence="8">
    <location>
        <begin position="133"/>
        <end position="154"/>
    </location>
</feature>
<keyword evidence="4 7" id="KW-0812">Transmembrane</keyword>
<name>A0A5N3QYB1_9VIBR</name>
<evidence type="ECO:0000256" key="4">
    <source>
        <dbReference type="ARBA" id="ARBA00022692"/>
    </source>
</evidence>
<evidence type="ECO:0000256" key="5">
    <source>
        <dbReference type="ARBA" id="ARBA00022989"/>
    </source>
</evidence>
<dbReference type="SUPFAM" id="SSF81345">
    <property type="entry name" value="ABC transporter involved in vitamin B12 uptake, BtuC"/>
    <property type="match status" value="1"/>
</dbReference>
<protein>
    <submittedName>
        <fullName evidence="9">Metal ABC transporter permease</fullName>
    </submittedName>
</protein>
<feature type="transmembrane region" description="Helical" evidence="8">
    <location>
        <begin position="245"/>
        <end position="262"/>
    </location>
</feature>
<feature type="transmembrane region" description="Helical" evidence="8">
    <location>
        <begin position="55"/>
        <end position="80"/>
    </location>
</feature>
<evidence type="ECO:0000256" key="1">
    <source>
        <dbReference type="ARBA" id="ARBA00004141"/>
    </source>
</evidence>
<feature type="transmembrane region" description="Helical" evidence="8">
    <location>
        <begin position="166"/>
        <end position="186"/>
    </location>
</feature>
<dbReference type="InterPro" id="IPR037294">
    <property type="entry name" value="ABC_BtuC-like"/>
</dbReference>
<evidence type="ECO:0000256" key="6">
    <source>
        <dbReference type="ARBA" id="ARBA00023136"/>
    </source>
</evidence>